<proteinExistence type="predicted"/>
<evidence type="ECO:0000313" key="1">
    <source>
        <dbReference type="EnsemblMetazoa" id="AFUN019511-PA"/>
    </source>
</evidence>
<accession>A0A4Y0BGE3</accession>
<dbReference type="VEuPathDB" id="VectorBase:AFUN019511"/>
<name>A0A4Y0BGE3_ANOFN</name>
<protein>
    <submittedName>
        <fullName evidence="1">Uncharacterized protein</fullName>
    </submittedName>
</protein>
<dbReference type="STRING" id="62324.A0A4Y0BGE3"/>
<reference evidence="1" key="1">
    <citation type="submission" date="2020-05" db="UniProtKB">
        <authorList>
            <consortium name="EnsemblMetazoa"/>
        </authorList>
    </citation>
    <scope>IDENTIFICATION</scope>
    <source>
        <strain evidence="1">FUMOZ</strain>
    </source>
</reference>
<sequence length="316" mass="34932">MLFELKRADGVSGADNKDILQASVGESAQVKVLGNDVTVECRNLDEVTTKKDLEGALRNRFDLGNASLEMKMKPAFNRTQTAYVKMPMKQHIANNKEMFPVLGVQPSVADQADLTYICVVVKRIIWHVVAPSRQGAFCAELRCSGRSVVIAELTAALTDLRTQLTEEFESRLTAASERIKGSVLGSLSHLINVRHPPHASPSTMTRTALATNTSASATHTPPVDSRRFAGLMLIDRSPPSDVMSPTPALLTATARINLHLPPHYCYHQNRLNSGCIFPGADHWLRYRKCRHLLRSNSVWMMSLLGSWYRPMGISAL</sequence>
<dbReference type="VEuPathDB" id="VectorBase:AFUN2_007342"/>
<dbReference type="AlphaFoldDB" id="A0A4Y0BGE3"/>
<organism evidence="1">
    <name type="scientific">Anopheles funestus</name>
    <name type="common">African malaria mosquito</name>
    <dbReference type="NCBI Taxonomy" id="62324"/>
    <lineage>
        <taxon>Eukaryota</taxon>
        <taxon>Metazoa</taxon>
        <taxon>Ecdysozoa</taxon>
        <taxon>Arthropoda</taxon>
        <taxon>Hexapoda</taxon>
        <taxon>Insecta</taxon>
        <taxon>Pterygota</taxon>
        <taxon>Neoptera</taxon>
        <taxon>Endopterygota</taxon>
        <taxon>Diptera</taxon>
        <taxon>Nematocera</taxon>
        <taxon>Culicoidea</taxon>
        <taxon>Culicidae</taxon>
        <taxon>Anophelinae</taxon>
        <taxon>Anopheles</taxon>
    </lineage>
</organism>
<dbReference type="VEuPathDB" id="VectorBase:AFUN2_010533"/>
<dbReference type="EnsemblMetazoa" id="AFUN019511-RA">
    <property type="protein sequence ID" value="AFUN019511-PA"/>
    <property type="gene ID" value="AFUN019511"/>
</dbReference>